<evidence type="ECO:0000256" key="1">
    <source>
        <dbReference type="ARBA" id="ARBA00022519"/>
    </source>
</evidence>
<dbReference type="Proteomes" id="UP000182894">
    <property type="component" value="Unassembled WGS sequence"/>
</dbReference>
<keyword evidence="1" id="KW-0472">Membrane</keyword>
<dbReference type="AlphaFoldDB" id="A0A1G8RJS6"/>
<keyword evidence="4" id="KW-1185">Reference proteome</keyword>
<gene>
    <name evidence="3" type="ORF">SAMN05216605_12279</name>
</gene>
<name>A0A1G8RJS6_9PSED</name>
<dbReference type="Gene3D" id="3.90.550.10">
    <property type="entry name" value="Spore Coat Polysaccharide Biosynthesis Protein SpsA, Chain A"/>
    <property type="match status" value="1"/>
</dbReference>
<feature type="domain" description="Glycosyltransferase 2-like" evidence="2">
    <location>
        <begin position="19"/>
        <end position="145"/>
    </location>
</feature>
<dbReference type="CDD" id="cd00761">
    <property type="entry name" value="Glyco_tranf_GTA_type"/>
    <property type="match status" value="1"/>
</dbReference>
<evidence type="ECO:0000259" key="2">
    <source>
        <dbReference type="Pfam" id="PF00535"/>
    </source>
</evidence>
<sequence length="309" mass="34802">MDATSKKTSPSPSAAPLVSIVCPAYNQEAYVAQTLEGFLMQQTTFDFEILVNDDASTDGTARIIADYVKRYPTLIRAFYHETNQYSQGNPSVPRLFGEARGRYIAYCEADDYWTDPRKLQIQVDFLESHPDYALTYHDAISFDTNGQYGIQLQDELRADATALGLQKARPISTLTTVFRNVFDSLPKELAAAPLNDLVWWSLLGAYGKGKFMGEIKPAMYRLHPGGVFSMRSNKRKLHMALQTSGALANYYNRLGNDELYEYFLMQLVGYSLSAITPQRKVQTLLQVGRNFSTNIGKRLMTTLNKGHVQ</sequence>
<keyword evidence="3" id="KW-0808">Transferase</keyword>
<protein>
    <submittedName>
        <fullName evidence="3">Glycosyl transferase family 2</fullName>
    </submittedName>
</protein>
<evidence type="ECO:0000313" key="3">
    <source>
        <dbReference type="EMBL" id="SDJ16620.1"/>
    </source>
</evidence>
<evidence type="ECO:0000313" key="4">
    <source>
        <dbReference type="Proteomes" id="UP000182894"/>
    </source>
</evidence>
<dbReference type="SUPFAM" id="SSF53448">
    <property type="entry name" value="Nucleotide-diphospho-sugar transferases"/>
    <property type="match status" value="1"/>
</dbReference>
<dbReference type="InterPro" id="IPR029044">
    <property type="entry name" value="Nucleotide-diphossugar_trans"/>
</dbReference>
<dbReference type="RefSeq" id="WP_074758514.1">
    <property type="nucleotide sequence ID" value="NZ_FNCO01000022.1"/>
</dbReference>
<dbReference type="PANTHER" id="PTHR22916:SF3">
    <property type="entry name" value="UDP-GLCNAC:BETAGAL BETA-1,3-N-ACETYLGLUCOSAMINYLTRANSFERASE-LIKE PROTEIN 1"/>
    <property type="match status" value="1"/>
</dbReference>
<keyword evidence="1" id="KW-0997">Cell inner membrane</keyword>
<organism evidence="3 4">
    <name type="scientific">Pseudomonas abietaniphila</name>
    <dbReference type="NCBI Taxonomy" id="89065"/>
    <lineage>
        <taxon>Bacteria</taxon>
        <taxon>Pseudomonadati</taxon>
        <taxon>Pseudomonadota</taxon>
        <taxon>Gammaproteobacteria</taxon>
        <taxon>Pseudomonadales</taxon>
        <taxon>Pseudomonadaceae</taxon>
        <taxon>Pseudomonas</taxon>
    </lineage>
</organism>
<dbReference type="PANTHER" id="PTHR22916">
    <property type="entry name" value="GLYCOSYLTRANSFERASE"/>
    <property type="match status" value="1"/>
</dbReference>
<dbReference type="Pfam" id="PF00535">
    <property type="entry name" value="Glycos_transf_2"/>
    <property type="match status" value="1"/>
</dbReference>
<proteinExistence type="predicted"/>
<dbReference type="OrthoDB" id="9802649at2"/>
<dbReference type="GO" id="GO:0016758">
    <property type="term" value="F:hexosyltransferase activity"/>
    <property type="evidence" value="ECO:0007669"/>
    <property type="project" value="UniProtKB-ARBA"/>
</dbReference>
<keyword evidence="1" id="KW-1003">Cell membrane</keyword>
<dbReference type="STRING" id="89065.SAMN05216605_12279"/>
<dbReference type="EMBL" id="FNCO01000022">
    <property type="protein sequence ID" value="SDJ16620.1"/>
    <property type="molecule type" value="Genomic_DNA"/>
</dbReference>
<reference evidence="4" key="1">
    <citation type="submission" date="2016-10" db="EMBL/GenBank/DDBJ databases">
        <authorList>
            <person name="Varghese N."/>
            <person name="Submissions S."/>
        </authorList>
    </citation>
    <scope>NUCLEOTIDE SEQUENCE [LARGE SCALE GENOMIC DNA]</scope>
    <source>
        <strain evidence="4">ATCC 700689</strain>
    </source>
</reference>
<accession>A0A1G8RJS6</accession>
<dbReference type="InterPro" id="IPR001173">
    <property type="entry name" value="Glyco_trans_2-like"/>
</dbReference>